<dbReference type="AlphaFoldDB" id="A0A7T7UVT4"/>
<feature type="chain" id="PRO_5032325187" description="Fimbrillin family protein" evidence="1">
    <location>
        <begin position="23"/>
        <end position="487"/>
    </location>
</feature>
<reference evidence="2 3" key="1">
    <citation type="submission" date="2020-12" db="EMBL/GenBank/DDBJ databases">
        <title>FDA dAtabase for Regulatory Grade micrObial Sequences (FDA-ARGOS): Supporting development and validation of Infectious Disease Dx tests.</title>
        <authorList>
            <person name="Kerrigan L."/>
            <person name="Long C."/>
            <person name="Tallon L."/>
            <person name="Sadzewicz L."/>
            <person name="Zhao X."/>
            <person name="Boylan J."/>
            <person name="Ott S."/>
            <person name="Bowen H."/>
            <person name="Vavikolanu K."/>
            <person name="Mehta A."/>
            <person name="Aluvathingal J."/>
            <person name="Nadendla S."/>
            <person name="Yan Y."/>
            <person name="Sichtig H."/>
        </authorList>
    </citation>
    <scope>NUCLEOTIDE SEQUENCE [LARGE SCALE GENOMIC DNA]</scope>
    <source>
        <strain evidence="2 3">FDAARGOS_1031</strain>
    </source>
</reference>
<dbReference type="OrthoDB" id="9805017at2"/>
<keyword evidence="3" id="KW-1185">Reference proteome</keyword>
<protein>
    <recommendedName>
        <fullName evidence="4">Fimbrillin family protein</fullName>
    </recommendedName>
</protein>
<evidence type="ECO:0000313" key="3">
    <source>
        <dbReference type="Proteomes" id="UP000595426"/>
    </source>
</evidence>
<dbReference type="Proteomes" id="UP000595426">
    <property type="component" value="Chromosome"/>
</dbReference>
<dbReference type="KEGG" id="egm:AYC65_01170"/>
<organism evidence="2 3">
    <name type="scientific">Elizabethkingia bruuniana</name>
    <dbReference type="NCBI Taxonomy" id="1756149"/>
    <lineage>
        <taxon>Bacteria</taxon>
        <taxon>Pseudomonadati</taxon>
        <taxon>Bacteroidota</taxon>
        <taxon>Flavobacteriia</taxon>
        <taxon>Flavobacteriales</taxon>
        <taxon>Weeksellaceae</taxon>
        <taxon>Elizabethkingia</taxon>
    </lineage>
</organism>
<dbReference type="PROSITE" id="PS51257">
    <property type="entry name" value="PROKAR_LIPOPROTEIN"/>
    <property type="match status" value="1"/>
</dbReference>
<dbReference type="GeneID" id="93131493"/>
<gene>
    <name evidence="2" type="ORF">I6H88_11665</name>
</gene>
<evidence type="ECO:0008006" key="4">
    <source>
        <dbReference type="Google" id="ProtNLM"/>
    </source>
</evidence>
<keyword evidence="1" id="KW-0732">Signal</keyword>
<feature type="signal peptide" evidence="1">
    <location>
        <begin position="1"/>
        <end position="22"/>
    </location>
</feature>
<dbReference type="RefSeq" id="WP_034866285.1">
    <property type="nucleotide sequence ID" value="NZ_CBCSDR010000009.1"/>
</dbReference>
<evidence type="ECO:0000313" key="2">
    <source>
        <dbReference type="EMBL" id="QQN57113.1"/>
    </source>
</evidence>
<proteinExistence type="predicted"/>
<name>A0A7T7UVT4_9FLAO</name>
<dbReference type="EMBL" id="CP067018">
    <property type="protein sequence ID" value="QQN57113.1"/>
    <property type="molecule type" value="Genomic_DNA"/>
</dbReference>
<sequence>MQLKKYSTLLLIFCLWIVSCRGTDDSIANNNNGGSANVIINVVGTESESDTLEKKASAEKGATSDNGIQKFVIPFDETDFVTATLSPERSVVKAQASVNPMAATSITELGRNVQYKVAVYDSNGDFVDEKTFTYGQSDPGFQLNGDQNYTFVAYSVNSTSTVPVVSNTPRTLATDKLTNVSGDLMYFKKNMTVSGNDTNYLEVVLKHKYSQITTKLDARQVGNISLVDEATIGPVSASANMNLTNGSLTYNLPGSRTPVNDFQPLNTEVATSTTTLISNTTNTAELNFGTLIVDGIPKENFMVRNLKITPGERYNLNLRFRPCKANAYTKGFDIYGGRDQEVRLEPTNLGVIFDIYRLDDSFNITINGIKIAKDEIRFPADSRQNVSFADGSKYQSDGIERIWFIAGNASAPVVRVVVDKNGRVTMYGSKASYGRLYPLVLHNGNSFNTVPWNQSGNNKAYVSQVMGVGTTAMNGSAIGKREVGCAP</sequence>
<evidence type="ECO:0000256" key="1">
    <source>
        <dbReference type="SAM" id="SignalP"/>
    </source>
</evidence>
<accession>A0A7T7UVT4</accession>